<dbReference type="Pfam" id="PF05709">
    <property type="entry name" value="Sipho_tail"/>
    <property type="match status" value="1"/>
</dbReference>
<evidence type="ECO:0000259" key="1">
    <source>
        <dbReference type="Pfam" id="PF05709"/>
    </source>
</evidence>
<dbReference type="InterPro" id="IPR008841">
    <property type="entry name" value="Siphovirus-type_tail_N"/>
</dbReference>
<reference evidence="3 4" key="1">
    <citation type="submission" date="2020-04" db="EMBL/GenBank/DDBJ databases">
        <title>Plant growth promoting and environmental Bacillus: genomic and epigenetic comparison.</title>
        <authorList>
            <person name="Reva O.N."/>
            <person name="Lutz S."/>
            <person name="Ahrens C.H."/>
        </authorList>
    </citation>
    <scope>NUCLEOTIDE SEQUENCE [LARGE SCALE GENOMIC DNA]</scope>
    <source>
        <strain evidence="3 4">UCMB5075</strain>
    </source>
</reference>
<organism evidence="3 4">
    <name type="scientific">Bacillus mojavensis</name>
    <dbReference type="NCBI Taxonomy" id="72360"/>
    <lineage>
        <taxon>Bacteria</taxon>
        <taxon>Bacillati</taxon>
        <taxon>Bacillota</taxon>
        <taxon>Bacilli</taxon>
        <taxon>Bacillales</taxon>
        <taxon>Bacillaceae</taxon>
        <taxon>Bacillus</taxon>
    </lineage>
</organism>
<feature type="domain" description="Siphovirus-type tail component RIFT-related" evidence="1">
    <location>
        <begin position="14"/>
        <end position="130"/>
    </location>
</feature>
<name>A0ABX6LZU8_BACMO</name>
<sequence>MFDLLVDQGNGDQSLRSLLPFVRLQSFTPDSPSIGRTTLDLANRNGLVQRQRRVKYKERKIKAVFLLSARSPEHFYLYRDALAKLFVQDVPYYITHTFTPGVRWKVVCDDVFDREKNREKNYREIELEFIALDGLSESKYTSETALNVAGEHFFPGMNIPDQNDIPYRFKDVADFKVYNASDVTIYPTEHDYTVEMYLAGTNITVANRTTGESLTIKTTLNSTQKVEIRRQYVFVNDSAGVKTSGRFPSMAPGYNSFYVQNASAIDIRFKTRFYYK</sequence>
<protein>
    <submittedName>
        <fullName evidence="3">Tail protein</fullName>
    </submittedName>
</protein>
<dbReference type="Gene3D" id="2.40.30.200">
    <property type="match status" value="1"/>
</dbReference>
<accession>A0ABX6LZU8</accession>
<feature type="domain" description="Siphovirus-type tail component C-terminal" evidence="2">
    <location>
        <begin position="186"/>
        <end position="273"/>
    </location>
</feature>
<dbReference type="Pfam" id="PF22768">
    <property type="entry name" value="SPP1_Dit"/>
    <property type="match status" value="1"/>
</dbReference>
<proteinExistence type="predicted"/>
<evidence type="ECO:0000313" key="3">
    <source>
        <dbReference type="EMBL" id="QJC97122.1"/>
    </source>
</evidence>
<dbReference type="GeneID" id="76983401"/>
<dbReference type="RefSeq" id="WP_168748397.1">
    <property type="nucleotide sequence ID" value="NZ_CP051464.1"/>
</dbReference>
<dbReference type="EMBL" id="CP051464">
    <property type="protein sequence ID" value="QJC97122.1"/>
    <property type="molecule type" value="Genomic_DNA"/>
</dbReference>
<keyword evidence="4" id="KW-1185">Reference proteome</keyword>
<evidence type="ECO:0000313" key="4">
    <source>
        <dbReference type="Proteomes" id="UP000501048"/>
    </source>
</evidence>
<gene>
    <name evidence="3" type="ORF">HC660_26480</name>
</gene>
<evidence type="ECO:0000259" key="2">
    <source>
        <dbReference type="Pfam" id="PF22768"/>
    </source>
</evidence>
<dbReference type="Proteomes" id="UP000501048">
    <property type="component" value="Chromosome"/>
</dbReference>
<dbReference type="InterPro" id="IPR054738">
    <property type="entry name" value="Siphovirus-type_tail_C"/>
</dbReference>